<name>A0AAP0JT81_9MAGN</name>
<dbReference type="AlphaFoldDB" id="A0AAP0JT81"/>
<evidence type="ECO:0000256" key="1">
    <source>
        <dbReference type="SAM" id="MobiDB-lite"/>
    </source>
</evidence>
<feature type="region of interest" description="Disordered" evidence="1">
    <location>
        <begin position="34"/>
        <end position="53"/>
    </location>
</feature>
<reference evidence="2 3" key="1">
    <citation type="submission" date="2024-01" db="EMBL/GenBank/DDBJ databases">
        <title>Genome assemblies of Stephania.</title>
        <authorList>
            <person name="Yang L."/>
        </authorList>
    </citation>
    <scope>NUCLEOTIDE SEQUENCE [LARGE SCALE GENOMIC DNA]</scope>
    <source>
        <strain evidence="2">JXDWG</strain>
        <tissue evidence="2">Leaf</tissue>
    </source>
</reference>
<dbReference type="EMBL" id="JBBNAG010000004">
    <property type="protein sequence ID" value="KAK9139023.1"/>
    <property type="molecule type" value="Genomic_DNA"/>
</dbReference>
<organism evidence="2 3">
    <name type="scientific">Stephania cephalantha</name>
    <dbReference type="NCBI Taxonomy" id="152367"/>
    <lineage>
        <taxon>Eukaryota</taxon>
        <taxon>Viridiplantae</taxon>
        <taxon>Streptophyta</taxon>
        <taxon>Embryophyta</taxon>
        <taxon>Tracheophyta</taxon>
        <taxon>Spermatophyta</taxon>
        <taxon>Magnoliopsida</taxon>
        <taxon>Ranunculales</taxon>
        <taxon>Menispermaceae</taxon>
        <taxon>Menispermoideae</taxon>
        <taxon>Cissampelideae</taxon>
        <taxon>Stephania</taxon>
    </lineage>
</organism>
<proteinExistence type="predicted"/>
<gene>
    <name evidence="2" type="ORF">Scep_008704</name>
</gene>
<protein>
    <submittedName>
        <fullName evidence="2">Uncharacterized protein</fullName>
    </submittedName>
</protein>
<accession>A0AAP0JT81</accession>
<feature type="compositionally biased region" description="Pro residues" evidence="1">
    <location>
        <begin position="39"/>
        <end position="49"/>
    </location>
</feature>
<dbReference type="Proteomes" id="UP001419268">
    <property type="component" value="Unassembled WGS sequence"/>
</dbReference>
<evidence type="ECO:0000313" key="3">
    <source>
        <dbReference type="Proteomes" id="UP001419268"/>
    </source>
</evidence>
<comment type="caution">
    <text evidence="2">The sequence shown here is derived from an EMBL/GenBank/DDBJ whole genome shotgun (WGS) entry which is preliminary data.</text>
</comment>
<sequence length="71" mass="7718">MMRWGKFFFMSVGPVEARPCPIPISNLRSASSSIINPSSPVPDSPPGPSPLSSFSTRVWSSAAFIVDEHLR</sequence>
<evidence type="ECO:0000313" key="2">
    <source>
        <dbReference type="EMBL" id="KAK9139023.1"/>
    </source>
</evidence>
<keyword evidence="3" id="KW-1185">Reference proteome</keyword>